<evidence type="ECO:0000256" key="1">
    <source>
        <dbReference type="ARBA" id="ARBA00004442"/>
    </source>
</evidence>
<protein>
    <submittedName>
        <fullName evidence="7">Cell surface glycan-binding lipoprotein, utilization system for glycans and polysaccharides (PUL), SusD family</fullName>
    </submittedName>
</protein>
<feature type="domain" description="SusD-like N-terminal" evidence="6">
    <location>
        <begin position="69"/>
        <end position="220"/>
    </location>
</feature>
<dbReference type="GO" id="GO:0009279">
    <property type="term" value="C:cell outer membrane"/>
    <property type="evidence" value="ECO:0007669"/>
    <property type="project" value="UniProtKB-SubCell"/>
</dbReference>
<gene>
    <name evidence="7" type="ORF">MNBD_BACTEROID07-1141</name>
</gene>
<evidence type="ECO:0000259" key="5">
    <source>
        <dbReference type="Pfam" id="PF07980"/>
    </source>
</evidence>
<evidence type="ECO:0000259" key="6">
    <source>
        <dbReference type="Pfam" id="PF14322"/>
    </source>
</evidence>
<reference evidence="7" key="1">
    <citation type="submission" date="2018-06" db="EMBL/GenBank/DDBJ databases">
        <authorList>
            <person name="Zhirakovskaya E."/>
        </authorList>
    </citation>
    <scope>NUCLEOTIDE SEQUENCE</scope>
</reference>
<dbReference type="PROSITE" id="PS51257">
    <property type="entry name" value="PROKAR_LIPOPROTEIN"/>
    <property type="match status" value="1"/>
</dbReference>
<evidence type="ECO:0000313" key="7">
    <source>
        <dbReference type="EMBL" id="VAW29662.1"/>
    </source>
</evidence>
<proteinExistence type="predicted"/>
<keyword evidence="3" id="KW-0472">Membrane</keyword>
<keyword evidence="2" id="KW-0732">Signal</keyword>
<sequence length="504" mass="56971">MKHNLKIVVLGLIALITVSGCKKFLNENLLGQRSNLQFYKTASDAELALTGIYNSISFANSNNRIWVFGDVASDDAAKGGIPGDQADIGLINDFNITAINGNLEDVWNVYYEGISRANWLLDNIGSINMPQKQKDDIIGQAKFLRAYCYYWLASIFGNIPVHTSVPTPSEMQTATTPVNTVFTDVIIPDLIDATTKLPKTAEAGRATRYSAWGLLAKCYLYLKKWPEAENAANQVIQSGFYRLENLYSDNFKLHTKDNPEIIFSVQHLSGQEPWLGNRLNQWFAPRSNNGYGFDVPTQNFVDAFEVTNTGVVDPRLDYTVGREGHYWSDTTRFDSTWSSTGYMNRKYIQPLSEVSKKNKADGELNYQFMRYSEVLLMMAEALNEQGKSAEAVTYVNQVRKRARDSYKYDSSLPGYPNIPAGLLPDIKDNGQTSVRAAIRHERRVELGFEFHRYFDIIRYGAAYANNAFKDKPNFNYEKDKFMPIPQSELNTNLKLQAPPKNVGN</sequence>
<dbReference type="InterPro" id="IPR011990">
    <property type="entry name" value="TPR-like_helical_dom_sf"/>
</dbReference>
<dbReference type="InterPro" id="IPR012944">
    <property type="entry name" value="SusD_RagB_dom"/>
</dbReference>
<dbReference type="Pfam" id="PF14322">
    <property type="entry name" value="SusD-like_3"/>
    <property type="match status" value="1"/>
</dbReference>
<evidence type="ECO:0000256" key="4">
    <source>
        <dbReference type="ARBA" id="ARBA00023237"/>
    </source>
</evidence>
<dbReference type="Gene3D" id="1.25.40.390">
    <property type="match status" value="1"/>
</dbReference>
<dbReference type="InterPro" id="IPR033985">
    <property type="entry name" value="SusD-like_N"/>
</dbReference>
<dbReference type="SUPFAM" id="SSF48452">
    <property type="entry name" value="TPR-like"/>
    <property type="match status" value="1"/>
</dbReference>
<evidence type="ECO:0000256" key="3">
    <source>
        <dbReference type="ARBA" id="ARBA00023136"/>
    </source>
</evidence>
<comment type="subcellular location">
    <subcellularLocation>
        <location evidence="1">Cell outer membrane</location>
    </subcellularLocation>
</comment>
<accession>A0A3B0UTM6</accession>
<organism evidence="7">
    <name type="scientific">hydrothermal vent metagenome</name>
    <dbReference type="NCBI Taxonomy" id="652676"/>
    <lineage>
        <taxon>unclassified sequences</taxon>
        <taxon>metagenomes</taxon>
        <taxon>ecological metagenomes</taxon>
    </lineage>
</organism>
<keyword evidence="4" id="KW-0998">Cell outer membrane</keyword>
<evidence type="ECO:0000256" key="2">
    <source>
        <dbReference type="ARBA" id="ARBA00022729"/>
    </source>
</evidence>
<dbReference type="CDD" id="cd08977">
    <property type="entry name" value="SusD"/>
    <property type="match status" value="1"/>
</dbReference>
<name>A0A3B0UTM6_9ZZZZ</name>
<dbReference type="EMBL" id="UOET01000398">
    <property type="protein sequence ID" value="VAW29662.1"/>
    <property type="molecule type" value="Genomic_DNA"/>
</dbReference>
<keyword evidence="7" id="KW-0449">Lipoprotein</keyword>
<feature type="domain" description="RagB/SusD" evidence="5">
    <location>
        <begin position="259"/>
        <end position="496"/>
    </location>
</feature>
<dbReference type="Pfam" id="PF07980">
    <property type="entry name" value="SusD_RagB"/>
    <property type="match status" value="1"/>
</dbReference>
<dbReference type="AlphaFoldDB" id="A0A3B0UTM6"/>